<dbReference type="NCBIfam" id="TIGR00530">
    <property type="entry name" value="AGP_acyltrn"/>
    <property type="match status" value="1"/>
</dbReference>
<evidence type="ECO:0000256" key="2">
    <source>
        <dbReference type="ARBA" id="ARBA00022679"/>
    </source>
</evidence>
<organism evidence="6 7">
    <name type="scientific">Oceanobacillus sojae</name>
    <dbReference type="NCBI Taxonomy" id="582851"/>
    <lineage>
        <taxon>Bacteria</taxon>
        <taxon>Bacillati</taxon>
        <taxon>Bacillota</taxon>
        <taxon>Bacilli</taxon>
        <taxon>Bacillales</taxon>
        <taxon>Bacillaceae</taxon>
        <taxon>Oceanobacillus</taxon>
    </lineage>
</organism>
<accession>A0A511ZPP5</accession>
<keyword evidence="4" id="KW-1208">Phospholipid metabolism</keyword>
<evidence type="ECO:0000256" key="4">
    <source>
        <dbReference type="RuleBase" id="RU361267"/>
    </source>
</evidence>
<dbReference type="SUPFAM" id="SSF69593">
    <property type="entry name" value="Glycerol-3-phosphate (1)-acyltransferase"/>
    <property type="match status" value="1"/>
</dbReference>
<evidence type="ECO:0000256" key="3">
    <source>
        <dbReference type="ARBA" id="ARBA00023315"/>
    </source>
</evidence>
<keyword evidence="3 4" id="KW-0012">Acyltransferase</keyword>
<dbReference type="Proteomes" id="UP000321558">
    <property type="component" value="Unassembled WGS sequence"/>
</dbReference>
<comment type="domain">
    <text evidence="4">The HXXXXD motif is essential for acyltransferase activity and may constitute the binding site for the phosphate moiety of the glycerol-3-phosphate.</text>
</comment>
<keyword evidence="4" id="KW-0444">Lipid biosynthesis</keyword>
<evidence type="ECO:0000259" key="5">
    <source>
        <dbReference type="SMART" id="SM00563"/>
    </source>
</evidence>
<dbReference type="InterPro" id="IPR002123">
    <property type="entry name" value="Plipid/glycerol_acylTrfase"/>
</dbReference>
<dbReference type="EMBL" id="BJYM01000022">
    <property type="protein sequence ID" value="GEN89411.1"/>
    <property type="molecule type" value="Genomic_DNA"/>
</dbReference>
<comment type="caution">
    <text evidence="6">The sequence shown here is derived from an EMBL/GenBank/DDBJ whole genome shotgun (WGS) entry which is preliminary data.</text>
</comment>
<dbReference type="GO" id="GO:0006654">
    <property type="term" value="P:phosphatidic acid biosynthetic process"/>
    <property type="evidence" value="ECO:0007669"/>
    <property type="project" value="TreeGrafter"/>
</dbReference>
<name>A0A511ZPP5_9BACI</name>
<dbReference type="InterPro" id="IPR004552">
    <property type="entry name" value="AGP_acyltrans"/>
</dbReference>
<keyword evidence="7" id="KW-1185">Reference proteome</keyword>
<dbReference type="SMART" id="SM00563">
    <property type="entry name" value="PlsC"/>
    <property type="match status" value="1"/>
</dbReference>
<sequence>MYYFAAYALKVILSLFGRVKVFQKEKLPESGGYIIACTHSGWVDILWLGVSLLPTKIHYMAKKELFQSGPLKWLMKKLNAFPVDRENPGPSTIKVPRKLLKEEKVIGIFPSGTRTTNQVPLKRGAVTIAAYSNVPIIPAAYTGPNNFKELIKFKKPKIIFGDPIYLSKDVPRREAMDEMMEIMNEKLYTLQSKIEGK</sequence>
<evidence type="ECO:0000256" key="1">
    <source>
        <dbReference type="ARBA" id="ARBA00008655"/>
    </source>
</evidence>
<dbReference type="OrthoDB" id="9803035at2"/>
<protein>
    <recommendedName>
        <fullName evidence="4">1-acyl-sn-glycerol-3-phosphate acyltransferase</fullName>
        <ecNumber evidence="4">2.3.1.51</ecNumber>
    </recommendedName>
</protein>
<dbReference type="AlphaFoldDB" id="A0A511ZPP5"/>
<dbReference type="PANTHER" id="PTHR10434">
    <property type="entry name" value="1-ACYL-SN-GLYCEROL-3-PHOSPHATE ACYLTRANSFERASE"/>
    <property type="match status" value="1"/>
</dbReference>
<dbReference type="RefSeq" id="WP_147212306.1">
    <property type="nucleotide sequence ID" value="NZ_BJYM01000022.1"/>
</dbReference>
<dbReference type="EC" id="2.3.1.51" evidence="4"/>
<dbReference type="Pfam" id="PF01553">
    <property type="entry name" value="Acyltransferase"/>
    <property type="match status" value="1"/>
</dbReference>
<keyword evidence="4" id="KW-0443">Lipid metabolism</keyword>
<comment type="similarity">
    <text evidence="1 4">Belongs to the 1-acyl-sn-glycerol-3-phosphate acyltransferase family.</text>
</comment>
<feature type="domain" description="Phospholipid/glycerol acyltransferase" evidence="5">
    <location>
        <begin position="33"/>
        <end position="144"/>
    </location>
</feature>
<dbReference type="GO" id="GO:0003841">
    <property type="term" value="F:1-acylglycerol-3-phosphate O-acyltransferase activity"/>
    <property type="evidence" value="ECO:0007669"/>
    <property type="project" value="UniProtKB-UniRule"/>
</dbReference>
<dbReference type="PANTHER" id="PTHR10434:SF40">
    <property type="entry name" value="1-ACYL-SN-GLYCEROL-3-PHOSPHATE ACYLTRANSFERASE"/>
    <property type="match status" value="1"/>
</dbReference>
<dbReference type="CDD" id="cd07989">
    <property type="entry name" value="LPLAT_AGPAT-like"/>
    <property type="match status" value="1"/>
</dbReference>
<evidence type="ECO:0000313" key="7">
    <source>
        <dbReference type="Proteomes" id="UP000321558"/>
    </source>
</evidence>
<evidence type="ECO:0000313" key="6">
    <source>
        <dbReference type="EMBL" id="GEN89411.1"/>
    </source>
</evidence>
<keyword evidence="2 4" id="KW-0808">Transferase</keyword>
<dbReference type="GO" id="GO:0016020">
    <property type="term" value="C:membrane"/>
    <property type="evidence" value="ECO:0007669"/>
    <property type="project" value="InterPro"/>
</dbReference>
<reference evidence="6 7" key="1">
    <citation type="submission" date="2019-07" db="EMBL/GenBank/DDBJ databases">
        <title>Whole genome shotgun sequence of Oceanobacillus sojae NBRC 105379.</title>
        <authorList>
            <person name="Hosoyama A."/>
            <person name="Uohara A."/>
            <person name="Ohji S."/>
            <person name="Ichikawa N."/>
        </authorList>
    </citation>
    <scope>NUCLEOTIDE SEQUENCE [LARGE SCALE GENOMIC DNA]</scope>
    <source>
        <strain evidence="6 7">NBRC 105379</strain>
    </source>
</reference>
<comment type="catalytic activity">
    <reaction evidence="4">
        <text>a 1-acyl-sn-glycero-3-phosphate + an acyl-CoA = a 1,2-diacyl-sn-glycero-3-phosphate + CoA</text>
        <dbReference type="Rhea" id="RHEA:19709"/>
        <dbReference type="ChEBI" id="CHEBI:57287"/>
        <dbReference type="ChEBI" id="CHEBI:57970"/>
        <dbReference type="ChEBI" id="CHEBI:58342"/>
        <dbReference type="ChEBI" id="CHEBI:58608"/>
        <dbReference type="EC" id="2.3.1.51"/>
    </reaction>
</comment>
<proteinExistence type="inferred from homology"/>
<dbReference type="STRING" id="582851.GCA_900162665_01577"/>
<gene>
    <name evidence="6" type="primary">plsC</name>
    <name evidence="6" type="ORF">OSO01_41500</name>
</gene>
<keyword evidence="4" id="KW-0594">Phospholipid biosynthesis</keyword>